<feature type="compositionally biased region" description="Basic residues" evidence="1">
    <location>
        <begin position="155"/>
        <end position="165"/>
    </location>
</feature>
<evidence type="ECO:0000313" key="4">
    <source>
        <dbReference type="Proteomes" id="UP000054383"/>
    </source>
</evidence>
<feature type="compositionally biased region" description="Basic and acidic residues" evidence="1">
    <location>
        <begin position="358"/>
        <end position="373"/>
    </location>
</feature>
<organism evidence="3 4">
    <name type="scientific">Talaromyces islandicus</name>
    <name type="common">Penicillium islandicum</name>
    <dbReference type="NCBI Taxonomy" id="28573"/>
    <lineage>
        <taxon>Eukaryota</taxon>
        <taxon>Fungi</taxon>
        <taxon>Dikarya</taxon>
        <taxon>Ascomycota</taxon>
        <taxon>Pezizomycotina</taxon>
        <taxon>Eurotiomycetes</taxon>
        <taxon>Eurotiomycetidae</taxon>
        <taxon>Eurotiales</taxon>
        <taxon>Trichocomaceae</taxon>
        <taxon>Talaromyces</taxon>
        <taxon>Talaromyces sect. Islandici</taxon>
    </lineage>
</organism>
<dbReference type="GO" id="GO:0005634">
    <property type="term" value="C:nucleus"/>
    <property type="evidence" value="ECO:0007669"/>
    <property type="project" value="TreeGrafter"/>
</dbReference>
<dbReference type="Pfam" id="PF13926">
    <property type="entry name" value="DUF4211"/>
    <property type="match status" value="1"/>
</dbReference>
<name>A0A0U1LLW0_TALIS</name>
<dbReference type="EMBL" id="CVMT01000001">
    <property type="protein sequence ID" value="CRG83111.1"/>
    <property type="molecule type" value="Genomic_DNA"/>
</dbReference>
<accession>A0A0U1LLW0</accession>
<dbReference type="InterPro" id="IPR025451">
    <property type="entry name" value="DUF4211"/>
</dbReference>
<proteinExistence type="predicted"/>
<dbReference type="OrthoDB" id="21499at2759"/>
<dbReference type="STRING" id="28573.A0A0U1LLW0"/>
<feature type="compositionally biased region" description="Basic and acidic residues" evidence="1">
    <location>
        <begin position="166"/>
        <end position="175"/>
    </location>
</feature>
<reference evidence="3 4" key="1">
    <citation type="submission" date="2015-04" db="EMBL/GenBank/DDBJ databases">
        <authorList>
            <person name="Syromyatnikov M.Y."/>
            <person name="Popov V.N."/>
        </authorList>
    </citation>
    <scope>NUCLEOTIDE SEQUENCE [LARGE SCALE GENOMIC DNA]</scope>
    <source>
        <strain evidence="3">WF-38-12</strain>
    </source>
</reference>
<dbReference type="OMA" id="WRDFHIN"/>
<feature type="compositionally biased region" description="Acidic residues" evidence="1">
    <location>
        <begin position="571"/>
        <end position="595"/>
    </location>
</feature>
<evidence type="ECO:0000313" key="3">
    <source>
        <dbReference type="EMBL" id="CRG83111.1"/>
    </source>
</evidence>
<dbReference type="PANTHER" id="PTHR14689:SF0">
    <property type="entry name" value="COILED-COIL DOMAIN-CONTAINING PROTEIN 82"/>
    <property type="match status" value="1"/>
</dbReference>
<gene>
    <name evidence="3" type="ORF">PISL3812_00459</name>
</gene>
<feature type="domain" description="DUF4211" evidence="2">
    <location>
        <begin position="438"/>
        <end position="571"/>
    </location>
</feature>
<feature type="region of interest" description="Disordered" evidence="1">
    <location>
        <begin position="571"/>
        <end position="610"/>
    </location>
</feature>
<feature type="compositionally biased region" description="Basic and acidic residues" evidence="1">
    <location>
        <begin position="596"/>
        <end position="609"/>
    </location>
</feature>
<feature type="compositionally biased region" description="Basic residues" evidence="1">
    <location>
        <begin position="1"/>
        <end position="11"/>
    </location>
</feature>
<protein>
    <recommendedName>
        <fullName evidence="2">DUF4211 domain-containing protein</fullName>
    </recommendedName>
</protein>
<feature type="compositionally biased region" description="Acidic residues" evidence="1">
    <location>
        <begin position="278"/>
        <end position="287"/>
    </location>
</feature>
<sequence>MPRTYGKKKQQTRLTFAPTVETASPMGEADAAHSSPLRPARLRYSHPSSSSSSSKRQMVVKGQLQLEDYSAASRSRRNAPPASSSDEGQAMASNMTPKSRKKVPSSSSFPSVKEEHAESSSEGDAIQPSKRRRPFNLVVSDDSESDQKIQVSTPRKQKNKMTKSSRVRDSRKKADDTDESEYSAPKTRSTLGTKRQLPSGGGSPPRKKSLLVDLTGLAESETSDAEALVTTPPSSRKRKTVTPKMPQDTFVIEDDSESDIVPVSRKRNTPKSKQTISIEDDDDDSSDDVVTSTPARRILKKSPHTPRGPPRGSQKTPLSRQDELDIQEDLEDLMDTAVKQSRTRGAPANSERSKRQRHLDLLRRRRAGEKDSTDAADSADVREEEDSDGGDRDAGDSSEDAVSFPRINVYDYHRGSDNDSDVESEVDADEELDQDDASFVDADEDDTMGVPAARVPFEFSRHRTKQPRQCFRDVVEWMVHNKLNPAFERHDEIYQFAFRKLGDEVVGRAGSQLISPVWNTDFSKALRARPYIDVTSFPTSEFYDCAACNRTNHPASSDIRLFGEPYSEETLEPLYDSDEEDEEDDDDDEEEEGEEEHSKSKKGDRDREGNLIPAEDQHFYLGKHCKANAVLAHTLLHWRFSLYEWVVDYLDAKEGLFDPQRSVERENLSRKKRAKMANNVVDMMDRNGEIQRLWRDFHHTLKAAREKTG</sequence>
<feature type="compositionally biased region" description="Acidic residues" evidence="1">
    <location>
        <begin position="324"/>
        <end position="334"/>
    </location>
</feature>
<feature type="region of interest" description="Disordered" evidence="1">
    <location>
        <begin position="1"/>
        <end position="446"/>
    </location>
</feature>
<dbReference type="AlphaFoldDB" id="A0A0U1LLW0"/>
<feature type="compositionally biased region" description="Low complexity" evidence="1">
    <location>
        <begin position="70"/>
        <end position="85"/>
    </location>
</feature>
<dbReference type="Proteomes" id="UP000054383">
    <property type="component" value="Unassembled WGS sequence"/>
</dbReference>
<feature type="compositionally biased region" description="Acidic residues" evidence="1">
    <location>
        <begin position="418"/>
        <end position="446"/>
    </location>
</feature>
<evidence type="ECO:0000256" key="1">
    <source>
        <dbReference type="SAM" id="MobiDB-lite"/>
    </source>
</evidence>
<keyword evidence="4" id="KW-1185">Reference proteome</keyword>
<evidence type="ECO:0000259" key="2">
    <source>
        <dbReference type="Pfam" id="PF13926"/>
    </source>
</evidence>
<dbReference type="PANTHER" id="PTHR14689">
    <property type="entry name" value="PHORBOL-ESTER_DAG-TYPE DOMAIN-CONTAINING PROTEIN"/>
    <property type="match status" value="1"/>
</dbReference>